<evidence type="ECO:0000256" key="11">
    <source>
        <dbReference type="SAM" id="Phobius"/>
    </source>
</evidence>
<dbReference type="PANTHER" id="PTHR45436:SF5">
    <property type="entry name" value="SENSOR HISTIDINE KINASE TRCS"/>
    <property type="match status" value="1"/>
</dbReference>
<dbReference type="GO" id="GO:0005886">
    <property type="term" value="C:plasma membrane"/>
    <property type="evidence" value="ECO:0007669"/>
    <property type="project" value="UniProtKB-SubCell"/>
</dbReference>
<keyword evidence="4" id="KW-0597">Phosphoprotein</keyword>
<name>A0A6I8LR14_9PSEU</name>
<evidence type="ECO:0000259" key="12">
    <source>
        <dbReference type="PROSITE" id="PS50109"/>
    </source>
</evidence>
<comment type="subcellular location">
    <subcellularLocation>
        <location evidence="2">Cell membrane</location>
    </subcellularLocation>
</comment>
<gene>
    <name evidence="14" type="ORF">AA23TX_03116</name>
</gene>
<dbReference type="Gene3D" id="1.10.287.130">
    <property type="match status" value="1"/>
</dbReference>
<evidence type="ECO:0000259" key="13">
    <source>
        <dbReference type="PROSITE" id="PS50885"/>
    </source>
</evidence>
<dbReference type="PANTHER" id="PTHR45436">
    <property type="entry name" value="SENSOR HISTIDINE KINASE YKOH"/>
    <property type="match status" value="1"/>
</dbReference>
<sequence>MTGLRTTSLRRRVTVTVLVVLAVVLVAVGLVVDTVFRAQAERDVNAVLTARVQLAQQLAKQNVAPQNLLRRLETRGVRASLALPDGTFLGAADLPPDDRIRQVRATLSGPARIDGAKLTLTADESLIATAEQSLRWVLLGTGLGALLVAAIALLLAVRFALAPLDAMTRLARTIVSGGRGGRLAPERTGTELGRAAAAFDSALDALEGAERAAQASEERTRQFVADAAHELRTPLAGVQAAAEALLQQPPDAPAEQRERLQLLVVRESRRAGKLVADLLDLARLDAGAQLERAPVALLDLVRTQAEQVRLTAPDVVVEVSGPDTRVLGDRARLTQIVANLTGNAVRAMDGRGTLTVEVTGDGVVVSDTGPGVPGPDRERIFDRLVRLDAARGGEGGSGLGLPIARGFARAHGGDLWCEAAPGGGARFRLAGLPPLEVVSEKQG</sequence>
<keyword evidence="10 11" id="KW-0472">Membrane</keyword>
<dbReference type="SMART" id="SM00304">
    <property type="entry name" value="HAMP"/>
    <property type="match status" value="1"/>
</dbReference>
<evidence type="ECO:0000256" key="8">
    <source>
        <dbReference type="ARBA" id="ARBA00022989"/>
    </source>
</evidence>
<dbReference type="InterPro" id="IPR036097">
    <property type="entry name" value="HisK_dim/P_sf"/>
</dbReference>
<dbReference type="InterPro" id="IPR004358">
    <property type="entry name" value="Sig_transdc_His_kin-like_C"/>
</dbReference>
<evidence type="ECO:0000256" key="10">
    <source>
        <dbReference type="ARBA" id="ARBA00023136"/>
    </source>
</evidence>
<organism evidence="14 15">
    <name type="scientific">Amycolatopsis camponoti</name>
    <dbReference type="NCBI Taxonomy" id="2606593"/>
    <lineage>
        <taxon>Bacteria</taxon>
        <taxon>Bacillati</taxon>
        <taxon>Actinomycetota</taxon>
        <taxon>Actinomycetes</taxon>
        <taxon>Pseudonocardiales</taxon>
        <taxon>Pseudonocardiaceae</taxon>
        <taxon>Amycolatopsis</taxon>
    </lineage>
</organism>
<evidence type="ECO:0000256" key="3">
    <source>
        <dbReference type="ARBA" id="ARBA00012438"/>
    </source>
</evidence>
<keyword evidence="5" id="KW-0808">Transferase</keyword>
<dbReference type="Gene3D" id="3.30.565.10">
    <property type="entry name" value="Histidine kinase-like ATPase, C-terminal domain"/>
    <property type="match status" value="1"/>
</dbReference>
<proteinExistence type="predicted"/>
<keyword evidence="9" id="KW-0902">Two-component regulatory system</keyword>
<accession>A0A6I8LR14</accession>
<evidence type="ECO:0000256" key="2">
    <source>
        <dbReference type="ARBA" id="ARBA00004236"/>
    </source>
</evidence>
<reference evidence="14 15" key="1">
    <citation type="submission" date="2019-09" db="EMBL/GenBank/DDBJ databases">
        <authorList>
            <person name="Leyn A S."/>
        </authorList>
    </citation>
    <scope>NUCLEOTIDE SEQUENCE [LARGE SCALE GENOMIC DNA]</scope>
    <source>
        <strain evidence="14">AA231_1</strain>
    </source>
</reference>
<feature type="transmembrane region" description="Helical" evidence="11">
    <location>
        <begin position="136"/>
        <end position="161"/>
    </location>
</feature>
<dbReference type="Pfam" id="PF02518">
    <property type="entry name" value="HATPase_c"/>
    <property type="match status" value="1"/>
</dbReference>
<evidence type="ECO:0000256" key="4">
    <source>
        <dbReference type="ARBA" id="ARBA00022553"/>
    </source>
</evidence>
<dbReference type="SUPFAM" id="SSF47384">
    <property type="entry name" value="Homodimeric domain of signal transducing histidine kinase"/>
    <property type="match status" value="1"/>
</dbReference>
<dbReference type="CDD" id="cd00082">
    <property type="entry name" value="HisKA"/>
    <property type="match status" value="1"/>
</dbReference>
<dbReference type="RefSeq" id="WP_155543161.1">
    <property type="nucleotide sequence ID" value="NZ_CABVGP010000001.1"/>
</dbReference>
<dbReference type="InterPro" id="IPR003660">
    <property type="entry name" value="HAMP_dom"/>
</dbReference>
<keyword evidence="15" id="KW-1185">Reference proteome</keyword>
<evidence type="ECO:0000313" key="15">
    <source>
        <dbReference type="Proteomes" id="UP000399805"/>
    </source>
</evidence>
<dbReference type="PRINTS" id="PR00344">
    <property type="entry name" value="BCTRLSENSOR"/>
</dbReference>
<dbReference type="Pfam" id="PF00512">
    <property type="entry name" value="HisKA"/>
    <property type="match status" value="1"/>
</dbReference>
<dbReference type="InterPro" id="IPR036890">
    <property type="entry name" value="HATPase_C_sf"/>
</dbReference>
<dbReference type="InterPro" id="IPR050428">
    <property type="entry name" value="TCS_sensor_his_kinase"/>
</dbReference>
<dbReference type="EC" id="2.7.13.3" evidence="3"/>
<dbReference type="AlphaFoldDB" id="A0A6I8LR14"/>
<dbReference type="EMBL" id="CABVGP010000001">
    <property type="protein sequence ID" value="VVJ18095.1"/>
    <property type="molecule type" value="Genomic_DNA"/>
</dbReference>
<dbReference type="PROSITE" id="PS50109">
    <property type="entry name" value="HIS_KIN"/>
    <property type="match status" value="1"/>
</dbReference>
<evidence type="ECO:0000313" key="14">
    <source>
        <dbReference type="EMBL" id="VVJ18095.1"/>
    </source>
</evidence>
<feature type="domain" description="Histidine kinase" evidence="12">
    <location>
        <begin position="226"/>
        <end position="429"/>
    </location>
</feature>
<evidence type="ECO:0000256" key="7">
    <source>
        <dbReference type="ARBA" id="ARBA00022777"/>
    </source>
</evidence>
<protein>
    <recommendedName>
        <fullName evidence="3">histidine kinase</fullName>
        <ecNumber evidence="3">2.7.13.3</ecNumber>
    </recommendedName>
</protein>
<dbReference type="CDD" id="cd00075">
    <property type="entry name" value="HATPase"/>
    <property type="match status" value="1"/>
</dbReference>
<evidence type="ECO:0000256" key="6">
    <source>
        <dbReference type="ARBA" id="ARBA00022692"/>
    </source>
</evidence>
<feature type="transmembrane region" description="Helical" evidence="11">
    <location>
        <begin position="12"/>
        <end position="32"/>
    </location>
</feature>
<dbReference type="FunFam" id="1.10.287.130:FF:000001">
    <property type="entry name" value="Two-component sensor histidine kinase"/>
    <property type="match status" value="1"/>
</dbReference>
<dbReference type="SMART" id="SM00387">
    <property type="entry name" value="HATPase_c"/>
    <property type="match status" value="1"/>
</dbReference>
<keyword evidence="6 11" id="KW-0812">Transmembrane</keyword>
<evidence type="ECO:0000256" key="5">
    <source>
        <dbReference type="ARBA" id="ARBA00022679"/>
    </source>
</evidence>
<keyword evidence="7 14" id="KW-0418">Kinase</keyword>
<dbReference type="Gene3D" id="6.10.340.10">
    <property type="match status" value="1"/>
</dbReference>
<feature type="domain" description="HAMP" evidence="13">
    <location>
        <begin position="158"/>
        <end position="211"/>
    </location>
</feature>
<dbReference type="InterPro" id="IPR005467">
    <property type="entry name" value="His_kinase_dom"/>
</dbReference>
<comment type="catalytic activity">
    <reaction evidence="1">
        <text>ATP + protein L-histidine = ADP + protein N-phospho-L-histidine.</text>
        <dbReference type="EC" id="2.7.13.3"/>
    </reaction>
</comment>
<dbReference type="Proteomes" id="UP000399805">
    <property type="component" value="Unassembled WGS sequence"/>
</dbReference>
<dbReference type="InterPro" id="IPR003661">
    <property type="entry name" value="HisK_dim/P_dom"/>
</dbReference>
<dbReference type="SMART" id="SM00388">
    <property type="entry name" value="HisKA"/>
    <property type="match status" value="1"/>
</dbReference>
<evidence type="ECO:0000256" key="1">
    <source>
        <dbReference type="ARBA" id="ARBA00000085"/>
    </source>
</evidence>
<dbReference type="SUPFAM" id="SSF55874">
    <property type="entry name" value="ATPase domain of HSP90 chaperone/DNA topoisomerase II/histidine kinase"/>
    <property type="match status" value="1"/>
</dbReference>
<dbReference type="PROSITE" id="PS50885">
    <property type="entry name" value="HAMP"/>
    <property type="match status" value="1"/>
</dbReference>
<keyword evidence="8 11" id="KW-1133">Transmembrane helix</keyword>
<dbReference type="InterPro" id="IPR003594">
    <property type="entry name" value="HATPase_dom"/>
</dbReference>
<dbReference type="GO" id="GO:0000155">
    <property type="term" value="F:phosphorelay sensor kinase activity"/>
    <property type="evidence" value="ECO:0007669"/>
    <property type="project" value="InterPro"/>
</dbReference>
<evidence type="ECO:0000256" key="9">
    <source>
        <dbReference type="ARBA" id="ARBA00023012"/>
    </source>
</evidence>